<dbReference type="GO" id="GO:0005829">
    <property type="term" value="C:cytosol"/>
    <property type="evidence" value="ECO:0007669"/>
    <property type="project" value="TreeGrafter"/>
</dbReference>
<dbReference type="AlphaFoldDB" id="A0A090L335"/>
<dbReference type="OrthoDB" id="406045at2759"/>
<keyword evidence="4" id="KW-1185">Reference proteome</keyword>
<keyword evidence="1 3" id="KW-0456">Lyase</keyword>
<feature type="domain" description="Adenylosuccinate lyase C-terminal" evidence="2">
    <location>
        <begin position="375"/>
        <end position="457"/>
    </location>
</feature>
<dbReference type="InterPro" id="IPR022761">
    <property type="entry name" value="Fumarate_lyase_N"/>
</dbReference>
<evidence type="ECO:0000313" key="5">
    <source>
        <dbReference type="WBParaSite" id="SRAE_1000080700.1"/>
    </source>
</evidence>
<dbReference type="STRING" id="34506.A0A090L335"/>
<evidence type="ECO:0000259" key="2">
    <source>
        <dbReference type="SMART" id="SM00998"/>
    </source>
</evidence>
<evidence type="ECO:0000313" key="6">
    <source>
        <dbReference type="WormBase" id="SRAE_1000080700"/>
    </source>
</evidence>
<dbReference type="PANTHER" id="PTHR43172">
    <property type="entry name" value="ADENYLOSUCCINATE LYASE"/>
    <property type="match status" value="1"/>
</dbReference>
<dbReference type="GO" id="GO:0044208">
    <property type="term" value="P:'de novo' AMP biosynthetic process"/>
    <property type="evidence" value="ECO:0007669"/>
    <property type="project" value="UniProtKB-UniPathway"/>
</dbReference>
<dbReference type="InterPro" id="IPR019468">
    <property type="entry name" value="AdenyloSucc_lyase_C"/>
</dbReference>
<proteinExistence type="predicted"/>
<dbReference type="PRINTS" id="PR00149">
    <property type="entry name" value="FUMRATELYASE"/>
</dbReference>
<dbReference type="InterPro" id="IPR008948">
    <property type="entry name" value="L-Aspartase-like"/>
</dbReference>
<evidence type="ECO:0000313" key="4">
    <source>
        <dbReference type="Proteomes" id="UP000035682"/>
    </source>
</evidence>
<dbReference type="UniPathway" id="UPA00074">
    <property type="reaction ID" value="UER00132"/>
</dbReference>
<dbReference type="GeneID" id="36374902"/>
<dbReference type="EMBL" id="LN609528">
    <property type="protein sequence ID" value="CEF62537.2"/>
    <property type="molecule type" value="Genomic_DNA"/>
</dbReference>
<dbReference type="NCBIfam" id="TIGR00928">
    <property type="entry name" value="purB"/>
    <property type="match status" value="1"/>
</dbReference>
<organism evidence="3">
    <name type="scientific">Strongyloides ratti</name>
    <name type="common">Parasitic roundworm</name>
    <dbReference type="NCBI Taxonomy" id="34506"/>
    <lineage>
        <taxon>Eukaryota</taxon>
        <taxon>Metazoa</taxon>
        <taxon>Ecdysozoa</taxon>
        <taxon>Nematoda</taxon>
        <taxon>Chromadorea</taxon>
        <taxon>Rhabditida</taxon>
        <taxon>Tylenchina</taxon>
        <taxon>Panagrolaimomorpha</taxon>
        <taxon>Strongyloidoidea</taxon>
        <taxon>Strongyloididae</taxon>
        <taxon>Strongyloides</taxon>
    </lineage>
</organism>
<dbReference type="PROSITE" id="PS00163">
    <property type="entry name" value="FUMARATE_LYASES"/>
    <property type="match status" value="1"/>
</dbReference>
<protein>
    <submittedName>
        <fullName evidence="3 5">Adenylosuccinate lyase</fullName>
    </submittedName>
</protein>
<gene>
    <name evidence="3 5 6" type="ORF">SRAE_1000080700</name>
</gene>
<dbReference type="Gene3D" id="1.10.40.30">
    <property type="entry name" value="Fumarase/aspartase (C-terminal domain)"/>
    <property type="match status" value="1"/>
</dbReference>
<evidence type="ECO:0000256" key="1">
    <source>
        <dbReference type="ARBA" id="ARBA00023239"/>
    </source>
</evidence>
<dbReference type="PANTHER" id="PTHR43172:SF1">
    <property type="entry name" value="ADENYLOSUCCINATE LYASE"/>
    <property type="match status" value="1"/>
</dbReference>
<dbReference type="WBParaSite" id="SRAE_1000080700.1">
    <property type="protein sequence ID" value="SRAE_1000080700.1"/>
    <property type="gene ID" value="WBGene00257407"/>
</dbReference>
<sequence length="482" mass="54926">MLECTEDCYESVIKTRYCRNSPLMKIFSERNRTEGWRKLWIILAEAEKELGLKQVTSKAIEEMKQNVSNIDWDLIRSEERRLKHDVMAHNHCFGKICPTAAGIIHLGATSCYVQDNGDLINQREALDYILKRLAIVLDRMAVFCERNKSVVTVGRTHYQSASLTTVGKRGVIWAQELLMAFIEIKSFRDTMKFRGIKGATGTQDSFLTLFDGDEDKVEKLDELVTKKAGFEEKFYISGQTYSRQQDVRLINALALAGAAIKKICLDIRVLQAFGELLEPFEENQIGSSAMPYKKNPMKSERCCSIARCLMHAPQEALNIFADQGLERTLDDSANRRMLIPDSFLLLDACLTTLQNIFEGLTIQKENISRIVNTELPFLALEKAMMWICELGGDRQEAHHIIRKVALEAKEIQSTRVVTIEEMLKESYFDGVRDRVIAIASNPIEFTGRCVSQVDRFLEKELYPVIKSYLSGFDTNEKVSLDV</sequence>
<dbReference type="InterPro" id="IPR000362">
    <property type="entry name" value="Fumarate_lyase_fam"/>
</dbReference>
<dbReference type="RefSeq" id="XP_024501739.1">
    <property type="nucleotide sequence ID" value="XM_024647686.1"/>
</dbReference>
<evidence type="ECO:0000313" key="3">
    <source>
        <dbReference type="EMBL" id="CEF62537.2"/>
    </source>
</evidence>
<dbReference type="Gene3D" id="1.20.200.10">
    <property type="entry name" value="Fumarase/aspartase (Central domain)"/>
    <property type="match status" value="1"/>
</dbReference>
<reference evidence="3 4" key="1">
    <citation type="submission" date="2014-09" db="EMBL/GenBank/DDBJ databases">
        <authorList>
            <person name="Martin A.A."/>
        </authorList>
    </citation>
    <scope>NUCLEOTIDE SEQUENCE</scope>
    <source>
        <strain evidence="4">ED321</strain>
        <strain evidence="3">ED321 Heterogonic</strain>
    </source>
</reference>
<dbReference type="WormBase" id="SRAE_1000080700">
    <property type="protein sequence ID" value="SRP06252"/>
    <property type="gene ID" value="WBGene00257407"/>
</dbReference>
<dbReference type="CDD" id="cd03302">
    <property type="entry name" value="Adenylsuccinate_lyase_2"/>
    <property type="match status" value="1"/>
</dbReference>
<name>A0A090L335_STRRB</name>
<dbReference type="InterPro" id="IPR020557">
    <property type="entry name" value="Fumarate_lyase_CS"/>
</dbReference>
<accession>A0A090L335</accession>
<dbReference type="Proteomes" id="UP000035682">
    <property type="component" value="Unplaced"/>
</dbReference>
<dbReference type="GO" id="GO:0004018">
    <property type="term" value="F:N6-(1,2-dicarboxyethyl)AMP AMP-lyase (fumarate-forming) activity"/>
    <property type="evidence" value="ECO:0007669"/>
    <property type="project" value="InterPro"/>
</dbReference>
<dbReference type="Pfam" id="PF00206">
    <property type="entry name" value="Lyase_1"/>
    <property type="match status" value="1"/>
</dbReference>
<dbReference type="SMART" id="SM00998">
    <property type="entry name" value="ADSL_C"/>
    <property type="match status" value="1"/>
</dbReference>
<dbReference type="CTD" id="36374902"/>
<reference evidence="5" key="2">
    <citation type="submission" date="2020-12" db="UniProtKB">
        <authorList>
            <consortium name="WormBaseParasite"/>
        </authorList>
    </citation>
    <scope>IDENTIFICATION</scope>
</reference>
<dbReference type="UniPathway" id="UPA00075">
    <property type="reaction ID" value="UER00336"/>
</dbReference>
<dbReference type="InterPro" id="IPR004769">
    <property type="entry name" value="Pur_lyase"/>
</dbReference>
<dbReference type="OMA" id="VQENAMK"/>
<dbReference type="SUPFAM" id="SSF48557">
    <property type="entry name" value="L-aspartase-like"/>
    <property type="match status" value="1"/>
</dbReference>
<dbReference type="Gene3D" id="1.10.275.60">
    <property type="match status" value="1"/>
</dbReference>
<dbReference type="GO" id="GO:0070626">
    <property type="term" value="F:(S)-2-(5-amino-1-(5-phospho-D-ribosyl)imidazole-4-carboxamido) succinate lyase (fumarate-forming) activity"/>
    <property type="evidence" value="ECO:0007669"/>
    <property type="project" value="TreeGrafter"/>
</dbReference>
<dbReference type="GO" id="GO:0006189">
    <property type="term" value="P:'de novo' IMP biosynthetic process"/>
    <property type="evidence" value="ECO:0007669"/>
    <property type="project" value="UniProtKB-UniPathway"/>
</dbReference>
<dbReference type="eggNOG" id="KOG2700">
    <property type="taxonomic scope" value="Eukaryota"/>
</dbReference>